<feature type="domain" description="HTH IS21-type" evidence="1">
    <location>
        <begin position="98"/>
        <end position="161"/>
    </location>
</feature>
<gene>
    <name evidence="2" type="ORF">CN307_32975</name>
</gene>
<proteinExistence type="predicted"/>
<name>A0A2A8ZPU0_BACCE</name>
<evidence type="ECO:0000313" key="2">
    <source>
        <dbReference type="EMBL" id="PFE06080.1"/>
    </source>
</evidence>
<comment type="caution">
    <text evidence="2">The sequence shown here is derived from an EMBL/GenBank/DDBJ whole genome shotgun (WGS) entry which is preliminary data.</text>
</comment>
<protein>
    <recommendedName>
        <fullName evidence="1">HTH IS21-type domain-containing protein</fullName>
    </recommendedName>
</protein>
<evidence type="ECO:0000313" key="3">
    <source>
        <dbReference type="Proteomes" id="UP000220032"/>
    </source>
</evidence>
<organism evidence="2 3">
    <name type="scientific">Bacillus cereus</name>
    <dbReference type="NCBI Taxonomy" id="1396"/>
    <lineage>
        <taxon>Bacteria</taxon>
        <taxon>Bacillati</taxon>
        <taxon>Bacillota</taxon>
        <taxon>Bacilli</taxon>
        <taxon>Bacillales</taxon>
        <taxon>Bacillaceae</taxon>
        <taxon>Bacillus</taxon>
        <taxon>Bacillus cereus group</taxon>
    </lineage>
</organism>
<dbReference type="SUPFAM" id="SSF46689">
    <property type="entry name" value="Homeodomain-like"/>
    <property type="match status" value="1"/>
</dbReference>
<accession>A0A2A8ZPU0</accession>
<sequence>MDYIKQAFQRLLPTAIKVSHQSENQVNPAYLFLTLQEKIAIAQKLKKSKVSISTIAKKLGMDIRTLQKHIVLSKQELSLLFMTQSEKERVERKKRKKFIIKKVQKLHSEGMSLRKISTYLHLDRRTVKKYVETNLQTVVVQTRPSRTKKSDPYLEQIISYIRKGLSSQKIHDYLVAQGYTGSTSTTRHRVRELKKQMSRKKKFSCFVSKHKVIRLIFIQEPDSTLSAQHVEEIFDNYPLVRELLTLLYQFQKILTERQSERFAKWINQVEQLSVPELKPFINGIKRDFEAVLHSCELLAT</sequence>
<dbReference type="InterPro" id="IPR017894">
    <property type="entry name" value="HTH_IS21_transposase_type"/>
</dbReference>
<dbReference type="PROSITE" id="PS50531">
    <property type="entry name" value="HTH_IS21"/>
    <property type="match status" value="1"/>
</dbReference>
<dbReference type="Gene3D" id="1.10.10.60">
    <property type="entry name" value="Homeodomain-like"/>
    <property type="match status" value="1"/>
</dbReference>
<dbReference type="InterPro" id="IPR009057">
    <property type="entry name" value="Homeodomain-like_sf"/>
</dbReference>
<reference evidence="2 3" key="1">
    <citation type="submission" date="2017-09" db="EMBL/GenBank/DDBJ databases">
        <title>Large-scale bioinformatics analysis of Bacillus genomes uncovers conserved roles of natural products in bacterial physiology.</title>
        <authorList>
            <consortium name="Agbiome Team Llc"/>
            <person name="Bleich R.M."/>
            <person name="Grubbs K.J."/>
            <person name="Santa Maria K.C."/>
            <person name="Allen S.E."/>
            <person name="Farag S."/>
            <person name="Shank E.A."/>
            <person name="Bowers A."/>
        </authorList>
    </citation>
    <scope>NUCLEOTIDE SEQUENCE [LARGE SCALE GENOMIC DNA]</scope>
    <source>
        <strain evidence="2 3">AFS022681</strain>
    </source>
</reference>
<dbReference type="EMBL" id="NTRR01000124">
    <property type="protein sequence ID" value="PFE06080.1"/>
    <property type="molecule type" value="Genomic_DNA"/>
</dbReference>
<dbReference type="Proteomes" id="UP000220032">
    <property type="component" value="Unassembled WGS sequence"/>
</dbReference>
<evidence type="ECO:0000259" key="1">
    <source>
        <dbReference type="PROSITE" id="PS50531"/>
    </source>
</evidence>
<dbReference type="AlphaFoldDB" id="A0A2A8ZPU0"/>